<reference evidence="1" key="1">
    <citation type="submission" date="2024-07" db="EMBL/GenBank/DDBJ databases">
        <title>Complete genome sequence of Prevotella sp. YM-2024 GTC17262.</title>
        <authorList>
            <person name="Hayashi M."/>
            <person name="Muto Y."/>
            <person name="Tanaka K."/>
            <person name="Niwa H."/>
        </authorList>
    </citation>
    <scope>NUCLEOTIDE SEQUENCE</scope>
    <source>
        <strain evidence="1">GTC17262</strain>
    </source>
</reference>
<gene>
    <name evidence="1" type="ORF">GTC17262_02820</name>
</gene>
<dbReference type="EMBL" id="AP035789">
    <property type="protein sequence ID" value="BFO80091.1"/>
    <property type="molecule type" value="Genomic_DNA"/>
</dbReference>
<name>A0AB33JIY9_9BACT</name>
<proteinExistence type="predicted"/>
<dbReference type="AlphaFoldDB" id="A0AB33JIY9"/>
<accession>A0AB33JIY9</accession>
<protein>
    <submittedName>
        <fullName evidence="1">Uncharacterized protein</fullName>
    </submittedName>
</protein>
<sequence>MIKDQFLYFAQYPAKDGILAMFTNGSSDVPGYNDLVASLRALPDVSRVPDIANYVYGQSFDELKLRIDKLVGSFLFVDYGEVDMLGDGRNSFQITQRMAVTVAHKMPNRADAAEYMLASDTTLKQLSLVHAWLLADADAGNVDWLSRGELDKAEIVPFVATELHSVGWTLMLSCIAPDTLSTHRLMKSFARQL</sequence>
<organism evidence="1">
    <name type="scientific">Prevotella sp. GTC17262</name>
    <dbReference type="NCBI Taxonomy" id="3236797"/>
    <lineage>
        <taxon>Bacteria</taxon>
        <taxon>Pseudomonadati</taxon>
        <taxon>Bacteroidota</taxon>
        <taxon>Bacteroidia</taxon>
        <taxon>Bacteroidales</taxon>
        <taxon>Prevotellaceae</taxon>
        <taxon>Prevotella</taxon>
    </lineage>
</organism>
<evidence type="ECO:0000313" key="1">
    <source>
        <dbReference type="EMBL" id="BFO80091.1"/>
    </source>
</evidence>